<protein>
    <submittedName>
        <fullName evidence="5">RHS repeat-associated core domain-containing protein</fullName>
    </submittedName>
</protein>
<dbReference type="InterPro" id="IPR028946">
    <property type="entry name" value="Ntox44"/>
</dbReference>
<name>A0A1G6UWH3_9BACT</name>
<evidence type="ECO:0000256" key="1">
    <source>
        <dbReference type="SAM" id="SignalP"/>
    </source>
</evidence>
<feature type="signal peptide" evidence="1">
    <location>
        <begin position="1"/>
        <end position="19"/>
    </location>
</feature>
<dbReference type="EMBL" id="FNAC01000030">
    <property type="protein sequence ID" value="SDD44977.1"/>
    <property type="molecule type" value="Genomic_DNA"/>
</dbReference>
<evidence type="ECO:0000259" key="3">
    <source>
        <dbReference type="Pfam" id="PF19081"/>
    </source>
</evidence>
<dbReference type="InterPro" id="IPR022385">
    <property type="entry name" value="Rhs_assc_core"/>
</dbReference>
<dbReference type="Proteomes" id="UP000199060">
    <property type="component" value="Unassembled WGS sequence"/>
</dbReference>
<dbReference type="NCBIfam" id="TIGR03696">
    <property type="entry name" value="Rhs_assc_core"/>
    <property type="match status" value="1"/>
</dbReference>
<dbReference type="Pfam" id="PF19081">
    <property type="entry name" value="Ig_7"/>
    <property type="match status" value="1"/>
</dbReference>
<dbReference type="InterPro" id="IPR050708">
    <property type="entry name" value="T6SS_VgrG/RHS"/>
</dbReference>
<feature type="domain" description="Ig-like" evidence="3">
    <location>
        <begin position="37"/>
        <end position="99"/>
    </location>
</feature>
<dbReference type="Gene3D" id="2.180.10.10">
    <property type="entry name" value="RHS repeat-associated core"/>
    <property type="match status" value="2"/>
</dbReference>
<feature type="chain" id="PRO_5011443445" evidence="1">
    <location>
        <begin position="20"/>
        <end position="1413"/>
    </location>
</feature>
<dbReference type="RefSeq" id="WP_087940227.1">
    <property type="nucleotide sequence ID" value="NZ_FNAC01000030.1"/>
</dbReference>
<dbReference type="InterPro" id="IPR006530">
    <property type="entry name" value="YD"/>
</dbReference>
<dbReference type="PANTHER" id="PTHR32305:SF15">
    <property type="entry name" value="PROTEIN RHSA-RELATED"/>
    <property type="match status" value="1"/>
</dbReference>
<dbReference type="STRING" id="686796.SAMN04488104_103043"/>
<dbReference type="InterPro" id="IPR044023">
    <property type="entry name" value="Ig_7"/>
</dbReference>
<accession>A0A1G6UWH3</accession>
<dbReference type="InterPro" id="IPR045619">
    <property type="entry name" value="DUF6443"/>
</dbReference>
<proteinExistence type="predicted"/>
<dbReference type="Pfam" id="PF20041">
    <property type="entry name" value="DUF6443"/>
    <property type="match status" value="1"/>
</dbReference>
<evidence type="ECO:0000259" key="2">
    <source>
        <dbReference type="Pfam" id="PF15607"/>
    </source>
</evidence>
<dbReference type="NCBIfam" id="TIGR01643">
    <property type="entry name" value="YD_repeat_2x"/>
    <property type="match status" value="1"/>
</dbReference>
<reference evidence="6" key="1">
    <citation type="submission" date="2016-10" db="EMBL/GenBank/DDBJ databases">
        <authorList>
            <person name="Varghese N."/>
            <person name="Submissions S."/>
        </authorList>
    </citation>
    <scope>NUCLEOTIDE SEQUENCE [LARGE SCALE GENOMIC DNA]</scope>
    <source>
        <strain evidence="6">DSM 23095</strain>
    </source>
</reference>
<evidence type="ECO:0000313" key="5">
    <source>
        <dbReference type="EMBL" id="SDD44977.1"/>
    </source>
</evidence>
<keyword evidence="1" id="KW-0732">Signal</keyword>
<dbReference type="OrthoDB" id="976756at2"/>
<dbReference type="PANTHER" id="PTHR32305">
    <property type="match status" value="1"/>
</dbReference>
<evidence type="ECO:0000313" key="6">
    <source>
        <dbReference type="Proteomes" id="UP000199060"/>
    </source>
</evidence>
<feature type="domain" description="DUF6443" evidence="4">
    <location>
        <begin position="131"/>
        <end position="245"/>
    </location>
</feature>
<dbReference type="PROSITE" id="PS51257">
    <property type="entry name" value="PROKAR_LIPOPROTEIN"/>
    <property type="match status" value="1"/>
</dbReference>
<sequence length="1413" mass="158277">MKKYILFLLLMGFCQLLTAQIVGSSSCMDVIPSAPSKVIYSNTQTIMSANIAPSGFSYRWYDSNGSTQVSTSQFFATPILYASKTYFLAYYHNSTGCLTVKVPIRVDLYQEDRNWVREYVARDTVVADFGLRNSSQTQSFKSTTYHDGLGREIQQVAIKAGNTGSDIITPITYDSYGRPYRDYLPVPNNSTSIGLFRPTATSLHSSYYNTTYSDSRGYADKTYEASPLNRVLKQGVPGTPWVGHELEFIEGTNSSGDSVRVWTVGSAGLPESTAIFPAGTLSKNETRDEDDRRVIEYMDRLGRLILKKVQFSDNPTLHHDGWLCTYYVYDSFGRLRVVMPPKAIGTLRNSNKWYGSTWNSLKFNQYYLYSYDARGRVITKKLPGKAPEEYVYDLQDRLVASRDSLLIVQGKWHYRKYDALGREVMTGLVANTQSRSSLQTDLDGMGSNNAVINATSGKTGSTNAGGFPTSSEGDVLTVTYYDHYNFKKSTLNFSQLPGYPASSSQTHGLVTGKLVRNLSSGLRHESVYFYDAQGRLIQSLEEHHLSGTLRASTKFDFENKPVQTTSQLTGPSSQTIIKDYHYNNVGMIKKITHKINSGPTVTLAEFSYDELGKLTNKVFPVAANASTSFTYNIRGWLKKINNPQTVNGTGAVFAQELFYESGGTSPQFNGNVSKIEWKGKDDIKRIYNYTYDPVSRLKTATYSVPSATSQNGRYNLSNINYDQNGNITSMNRSNQLTGTTFGLVDQLTYTYPWNGNKLTQVADAISSTSYLSKDFKERSSSSYTYDKNGNLTKNLDKEINSITYNHLNLPQVITFTGTNRKIEYQYNAEGIKVRQVNTNGSTVTTLNYLGEFVLEGSAMSYILHDEGRAAYEGGTYHYEFFIKDHLGNVRQVVRAPLSGARIATMEPEKAEEEEQYFQNIKESRQGSAEHNKTPGGYATAWLNADRGRILGPSRSQEVQEGDSVELGVFGKYVDPKKFRLSPATFARTGMDRKIIRTLGEYGQNLAASPNELAIANVIALVITELQQKPAPEAYMGYALYDADSNLYEQGKVVLSKRARNKHEELIEKIAVRKDGYIETFLVNETSENVWFDQFRIMSTGPLIVQETHYDPWGVELSGLGYQYGGIKINPYLYNGKEANGHLGVNIYDYGARLYDPAIGRWFVIDPLAEKMTRHSPFNYAFDNPIRFIDPDGMEPYSALGEVKTSGESMSMEDETEKSVMNGEESGGDEPVMVNIGYGEISSDMITTGIDFMGNFQSANSNKPKLTDVSDKFYDQLNKTNEFFSSQASRFENLAKENGWNKYELLKAKLEFFKSQVGTGKPFDIKQPGKSFSQEEIGSKAIFNGSEYNFDDFGNMNYGLAARAFGLNLITAIAGAGYNQTFQTKTPDFSNPLGFFDHKRDTIMIIKGFYIRPQ</sequence>
<dbReference type="Pfam" id="PF15607">
    <property type="entry name" value="Ntox44"/>
    <property type="match status" value="1"/>
</dbReference>
<evidence type="ECO:0000259" key="4">
    <source>
        <dbReference type="Pfam" id="PF20041"/>
    </source>
</evidence>
<organism evidence="5 6">
    <name type="scientific">Algoriphagus faecimaris</name>
    <dbReference type="NCBI Taxonomy" id="686796"/>
    <lineage>
        <taxon>Bacteria</taxon>
        <taxon>Pseudomonadati</taxon>
        <taxon>Bacteroidota</taxon>
        <taxon>Cytophagia</taxon>
        <taxon>Cytophagales</taxon>
        <taxon>Cyclobacteriaceae</taxon>
        <taxon>Algoriphagus</taxon>
    </lineage>
</organism>
<gene>
    <name evidence="5" type="ORF">SAMN04488104_103043</name>
</gene>
<keyword evidence="6" id="KW-1185">Reference proteome</keyword>
<feature type="domain" description="Bacterial toxin 44" evidence="2">
    <location>
        <begin position="1314"/>
        <end position="1408"/>
    </location>
</feature>